<gene>
    <name evidence="1" type="ORF">CROST_046340</name>
</gene>
<dbReference type="KEGG" id="crw:CROST_046340"/>
<geneLocation type="plasmid" evidence="1 2">
    <name>p330</name>
</geneLocation>
<sequence>MDGNKKLGTGSLSVLLSLFGIVCSFTYFNKKNIGDLILNSINIYKMCNIISIFLFIFSIFIGIKYRQYWGAQTGKNISIFFIVFIFILSIINIVRVYL</sequence>
<name>A0A1S8LZT4_9CLOT</name>
<protein>
    <submittedName>
        <fullName evidence="1">Uncharacterized protein</fullName>
    </submittedName>
</protein>
<dbReference type="STRING" id="84029.CROST_34330"/>
<accession>A0A1S8LZT4</accession>
<proteinExistence type="predicted"/>
<reference evidence="1 2" key="1">
    <citation type="submission" date="2022-04" db="EMBL/GenBank/DDBJ databases">
        <title>Genome sequence of C. roseum typestrain.</title>
        <authorList>
            <person name="Poehlein A."/>
            <person name="Schoch T."/>
            <person name="Duerre P."/>
            <person name="Daniel R."/>
        </authorList>
    </citation>
    <scope>NUCLEOTIDE SEQUENCE [LARGE SCALE GENOMIC DNA]</scope>
    <source>
        <strain evidence="1 2">DSM 7320</strain>
        <plasmid evidence="1 2">p330</plasmid>
    </source>
</reference>
<dbReference type="AlphaFoldDB" id="A0A1S8LZT4"/>
<dbReference type="EMBL" id="CP096984">
    <property type="protein sequence ID" value="URZ13856.1"/>
    <property type="molecule type" value="Genomic_DNA"/>
</dbReference>
<organism evidence="1 2">
    <name type="scientific">Clostridium felsineum</name>
    <dbReference type="NCBI Taxonomy" id="36839"/>
    <lineage>
        <taxon>Bacteria</taxon>
        <taxon>Bacillati</taxon>
        <taxon>Bacillota</taxon>
        <taxon>Clostridia</taxon>
        <taxon>Eubacteriales</taxon>
        <taxon>Clostridiaceae</taxon>
        <taxon>Clostridium</taxon>
    </lineage>
</organism>
<dbReference type="Proteomes" id="UP000190951">
    <property type="component" value="Plasmid p330"/>
</dbReference>
<keyword evidence="1" id="KW-0614">Plasmid</keyword>
<keyword evidence="2" id="KW-1185">Reference proteome</keyword>
<evidence type="ECO:0000313" key="1">
    <source>
        <dbReference type="EMBL" id="URZ13856.1"/>
    </source>
</evidence>
<evidence type="ECO:0000313" key="2">
    <source>
        <dbReference type="Proteomes" id="UP000190951"/>
    </source>
</evidence>